<evidence type="ECO:0000256" key="5">
    <source>
        <dbReference type="ARBA" id="ARBA00022801"/>
    </source>
</evidence>
<dbReference type="SUPFAM" id="SSF49899">
    <property type="entry name" value="Concanavalin A-like lectins/glucanases"/>
    <property type="match status" value="1"/>
</dbReference>
<dbReference type="Proteomes" id="UP001198151">
    <property type="component" value="Unassembled WGS sequence"/>
</dbReference>
<comment type="subcellular location">
    <subcellularLocation>
        <location evidence="9">Cytoplasm</location>
    </subcellularLocation>
</comment>
<keyword evidence="5 8" id="KW-0378">Hydrolase</keyword>
<evidence type="ECO:0000313" key="13">
    <source>
        <dbReference type="Proteomes" id="UP001198151"/>
    </source>
</evidence>
<dbReference type="Gene3D" id="2.115.10.20">
    <property type="entry name" value="Glycosyl hydrolase domain, family 43"/>
    <property type="match status" value="1"/>
</dbReference>
<dbReference type="PANTHER" id="PTHR43101:SF1">
    <property type="entry name" value="BETA-FRUCTOSIDASE"/>
    <property type="match status" value="1"/>
</dbReference>
<dbReference type="Gene3D" id="2.60.120.560">
    <property type="entry name" value="Exo-inulinase, domain 1"/>
    <property type="match status" value="1"/>
</dbReference>
<dbReference type="InterPro" id="IPR006232">
    <property type="entry name" value="Suc6P_hydrolase"/>
</dbReference>
<dbReference type="InterPro" id="IPR013148">
    <property type="entry name" value="Glyco_hydro_32_N"/>
</dbReference>
<dbReference type="InterPro" id="IPR023296">
    <property type="entry name" value="Glyco_hydro_beta-prop_sf"/>
</dbReference>
<evidence type="ECO:0000256" key="8">
    <source>
        <dbReference type="RuleBase" id="RU362110"/>
    </source>
</evidence>
<feature type="domain" description="Glycosyl hydrolase family 32 N-terminal" evidence="10">
    <location>
        <begin position="24"/>
        <end position="330"/>
    </location>
</feature>
<dbReference type="InterPro" id="IPR001362">
    <property type="entry name" value="Glyco_hydro_32"/>
</dbReference>
<dbReference type="SMART" id="SM00640">
    <property type="entry name" value="Glyco_32"/>
    <property type="match status" value="1"/>
</dbReference>
<evidence type="ECO:0000259" key="10">
    <source>
        <dbReference type="Pfam" id="PF00251"/>
    </source>
</evidence>
<dbReference type="GO" id="GO:0016787">
    <property type="term" value="F:hydrolase activity"/>
    <property type="evidence" value="ECO:0007669"/>
    <property type="project" value="UniProtKB-KW"/>
</dbReference>
<dbReference type="EMBL" id="JAJEQX010000001">
    <property type="protein sequence ID" value="MCC2252957.1"/>
    <property type="molecule type" value="Genomic_DNA"/>
</dbReference>
<dbReference type="EC" id="3.2.1.26" evidence="3 8"/>
<dbReference type="PANTHER" id="PTHR43101">
    <property type="entry name" value="BETA-FRUCTOSIDASE"/>
    <property type="match status" value="1"/>
</dbReference>
<evidence type="ECO:0000256" key="4">
    <source>
        <dbReference type="ARBA" id="ARBA00019623"/>
    </source>
</evidence>
<evidence type="ECO:0000313" key="12">
    <source>
        <dbReference type="EMBL" id="MCC2252957.1"/>
    </source>
</evidence>
<evidence type="ECO:0000256" key="3">
    <source>
        <dbReference type="ARBA" id="ARBA00012758"/>
    </source>
</evidence>
<dbReference type="NCBIfam" id="TIGR01322">
    <property type="entry name" value="scrB_fam"/>
    <property type="match status" value="1"/>
</dbReference>
<evidence type="ECO:0000256" key="1">
    <source>
        <dbReference type="ARBA" id="ARBA00004914"/>
    </source>
</evidence>
<dbReference type="SUPFAM" id="SSF75005">
    <property type="entry name" value="Arabinanase/levansucrase/invertase"/>
    <property type="match status" value="1"/>
</dbReference>
<accession>A0ABS8FSE3</accession>
<comment type="function">
    <text evidence="9">Enables the bacterium to metabolize sucrose as a sole carbon source.</text>
</comment>
<gene>
    <name evidence="12" type="ORF">LKD70_00620</name>
</gene>
<comment type="similarity">
    <text evidence="2 8">Belongs to the glycosyl hydrolase 32 family.</text>
</comment>
<sequence length="489" mass="56516">MIEEYIVKKRETSANSEKWRPQYHFTAPVSWMNDPNGLIYYKGWYHLFYQYNPKNCDWASMHWGHAVSRDMIRWQDMPIALKPDQPYDNHPEGGCFSGSAVEKDGVLYIFYTATVKKDGKTRQTQCIAYSDDGVHFQKYAGNPVVEKPSPEVSDDFRDPKVFEHDGKWYMVVGGSIGGAENGGDGRIFLYESDNIFDWAYKGEILVSGGRMGTMFECPDFFEINGKWVLTCSPMNHPTLNKALYCVGQMDFATGNYEIEKIGTLDAGFDYYAPQTFLDKHGNRVMVAWQNGWLWMPWCEDWGPTSVENWRGTFSIPRVVTMNEEDEICLYPVQELETLVKSREYLKNVEVTREKYMIRPDTPRSFRLQIRLDVKKIRSRYLEIGVLGKGDHATVISVDLLENILSLDKNNGDLYGRGRMNRIIRRESDMLEIMILVDCSSVEVYAEHGRYCITSNVYPEKDQTECWIRTPYKDAVIDEITVSSLDGIWG</sequence>
<evidence type="ECO:0000256" key="7">
    <source>
        <dbReference type="ARBA" id="ARBA00033367"/>
    </source>
</evidence>
<dbReference type="Pfam" id="PF00251">
    <property type="entry name" value="Glyco_hydro_32N"/>
    <property type="match status" value="1"/>
</dbReference>
<dbReference type="InterPro" id="IPR051214">
    <property type="entry name" value="GH32_Enzymes"/>
</dbReference>
<comment type="catalytic activity">
    <reaction evidence="8">
        <text>Hydrolysis of terminal non-reducing beta-D-fructofuranoside residues in beta-D-fructofuranosides.</text>
        <dbReference type="EC" id="3.2.1.26"/>
    </reaction>
</comment>
<proteinExistence type="inferred from homology"/>
<evidence type="ECO:0000259" key="11">
    <source>
        <dbReference type="Pfam" id="PF08244"/>
    </source>
</evidence>
<dbReference type="CDD" id="cd08996">
    <property type="entry name" value="GH32_FFase"/>
    <property type="match status" value="1"/>
</dbReference>
<feature type="domain" description="Glycosyl hydrolase family 32 C-terminal" evidence="11">
    <location>
        <begin position="334"/>
        <end position="470"/>
    </location>
</feature>
<comment type="caution">
    <text evidence="12">The sequence shown here is derived from an EMBL/GenBank/DDBJ whole genome shotgun (WGS) entry which is preliminary data.</text>
</comment>
<reference evidence="12 13" key="1">
    <citation type="submission" date="2021-10" db="EMBL/GenBank/DDBJ databases">
        <title>Anaerobic single-cell dispensing facilitates the cultivation of human gut bacteria.</title>
        <authorList>
            <person name="Afrizal A."/>
        </authorList>
    </citation>
    <scope>NUCLEOTIDE SEQUENCE [LARGE SCALE GENOMIC DNA]</scope>
    <source>
        <strain evidence="12 13">CLA-AA-H200</strain>
    </source>
</reference>
<name>A0ABS8FSE3_9FIRM</name>
<evidence type="ECO:0000256" key="6">
    <source>
        <dbReference type="ARBA" id="ARBA00023295"/>
    </source>
</evidence>
<evidence type="ECO:0000256" key="2">
    <source>
        <dbReference type="ARBA" id="ARBA00009902"/>
    </source>
</evidence>
<keyword evidence="13" id="KW-1185">Reference proteome</keyword>
<keyword evidence="9" id="KW-0119">Carbohydrate metabolism</keyword>
<dbReference type="InterPro" id="IPR013320">
    <property type="entry name" value="ConA-like_dom_sf"/>
</dbReference>
<keyword evidence="6 8" id="KW-0326">Glycosidase</keyword>
<dbReference type="Pfam" id="PF08244">
    <property type="entry name" value="Glyco_hydro_32C"/>
    <property type="match status" value="1"/>
</dbReference>
<evidence type="ECO:0000256" key="9">
    <source>
        <dbReference type="RuleBase" id="RU365015"/>
    </source>
</evidence>
<protein>
    <recommendedName>
        <fullName evidence="4 8">Sucrose-6-phosphate hydrolase</fullName>
        <ecNumber evidence="3 8">3.2.1.26</ecNumber>
    </recommendedName>
    <alternativeName>
        <fullName evidence="7 9">Invertase</fullName>
    </alternativeName>
</protein>
<dbReference type="RefSeq" id="WP_227706121.1">
    <property type="nucleotide sequence ID" value="NZ_JAJEQX010000001.1"/>
</dbReference>
<dbReference type="InterPro" id="IPR013189">
    <property type="entry name" value="Glyco_hydro_32_C"/>
</dbReference>
<keyword evidence="9" id="KW-0963">Cytoplasm</keyword>
<comment type="pathway">
    <text evidence="1 9">Glycan biosynthesis; sucrose metabolism.</text>
</comment>
<organism evidence="12 13">
    <name type="scientific">Ruminococcus turbiniformis</name>
    <dbReference type="NCBI Taxonomy" id="2881258"/>
    <lineage>
        <taxon>Bacteria</taxon>
        <taxon>Bacillati</taxon>
        <taxon>Bacillota</taxon>
        <taxon>Clostridia</taxon>
        <taxon>Eubacteriales</taxon>
        <taxon>Oscillospiraceae</taxon>
        <taxon>Ruminococcus</taxon>
    </lineage>
</organism>